<protein>
    <recommendedName>
        <fullName evidence="3">Exonuclease SbcC</fullName>
    </recommendedName>
</protein>
<dbReference type="EMBL" id="AYZF01000017">
    <property type="protein sequence ID" value="KRN05342.1"/>
    <property type="molecule type" value="Genomic_DNA"/>
</dbReference>
<dbReference type="OrthoDB" id="2248290at2"/>
<dbReference type="Proteomes" id="UP000050961">
    <property type="component" value="Unassembled WGS sequence"/>
</dbReference>
<comment type="caution">
    <text evidence="1">The sequence shown here is derived from an EMBL/GenBank/DDBJ whole genome shotgun (WGS) entry which is preliminary data.</text>
</comment>
<dbReference type="PATRIC" id="fig|1423806.3.peg.1928"/>
<accession>A0A023CU86</accession>
<proteinExistence type="predicted"/>
<keyword evidence="2" id="KW-1185">Reference proteome</keyword>
<evidence type="ECO:0000313" key="1">
    <source>
        <dbReference type="EMBL" id="KRN05342.1"/>
    </source>
</evidence>
<reference evidence="1 2" key="1">
    <citation type="journal article" date="2015" name="Genome Announc.">
        <title>Expanding the biotechnology potential of lactobacilli through comparative genomics of 213 strains and associated genera.</title>
        <authorList>
            <person name="Sun Z."/>
            <person name="Harris H.M."/>
            <person name="McCann A."/>
            <person name="Guo C."/>
            <person name="Argimon S."/>
            <person name="Zhang W."/>
            <person name="Yang X."/>
            <person name="Jeffery I.B."/>
            <person name="Cooney J.C."/>
            <person name="Kagawa T.F."/>
            <person name="Liu W."/>
            <person name="Song Y."/>
            <person name="Salvetti E."/>
            <person name="Wrobel A."/>
            <person name="Rasinkangas P."/>
            <person name="Parkhill J."/>
            <person name="Rea M.C."/>
            <person name="O'Sullivan O."/>
            <person name="Ritari J."/>
            <person name="Douillard F.P."/>
            <person name="Paul Ross R."/>
            <person name="Yang R."/>
            <person name="Briner A.E."/>
            <person name="Felis G.E."/>
            <person name="de Vos W.M."/>
            <person name="Barrangou R."/>
            <person name="Klaenhammer T.R."/>
            <person name="Caufield P.W."/>
            <person name="Cui Y."/>
            <person name="Zhang H."/>
            <person name="O'Toole P.W."/>
        </authorList>
    </citation>
    <scope>NUCLEOTIDE SEQUENCE [LARGE SCALE GENOMIC DNA]</scope>
    <source>
        <strain evidence="1 2">DSM 21376</strain>
    </source>
</reference>
<evidence type="ECO:0008006" key="3">
    <source>
        <dbReference type="Google" id="ProtNLM"/>
    </source>
</evidence>
<sequence length="297" mass="34703">MANIQDGVLQQEHRLATTELTKAVANKARYLQTLAGAIQDQDDRLVYQLIDGERYSKEVQQAKHGSSDERNEQLILDISDKLSQYLSGNLIAYLRETYPFFYFEQTSLGHFRFYFGNWWDRRLFGTLDVLKVRFDFDQTEYKKLELAFKLEKQKKRLNSDQIAAISQQTDQLQSLIDSQDTRDQEKEKVRLQLKKLAQDKVLPWEASKAKEAKQQLVERLSFLTDQDEKAQQAYKIIRESEEKVLALSKEDTLVGYEKQSIVAKFGSFENFVARNESLYRDYIADLIATKGRVKINE</sequence>
<evidence type="ECO:0000313" key="2">
    <source>
        <dbReference type="Proteomes" id="UP000050961"/>
    </source>
</evidence>
<gene>
    <name evidence="1" type="ORF">FD15_GL001894</name>
</gene>
<name>A0A023CU86_9LACO</name>
<organism evidence="1 2">
    <name type="scientific">Liquorilactobacillus sucicola DSM 21376 = JCM 15457</name>
    <dbReference type="NCBI Taxonomy" id="1423806"/>
    <lineage>
        <taxon>Bacteria</taxon>
        <taxon>Bacillati</taxon>
        <taxon>Bacillota</taxon>
        <taxon>Bacilli</taxon>
        <taxon>Lactobacillales</taxon>
        <taxon>Lactobacillaceae</taxon>
        <taxon>Liquorilactobacillus</taxon>
    </lineage>
</organism>
<dbReference type="RefSeq" id="WP_034986775.1">
    <property type="nucleotide sequence ID" value="NZ_AYZF01000017.1"/>
</dbReference>
<dbReference type="STRING" id="1423806.FD15_GL001894"/>
<dbReference type="eggNOG" id="ENOG5031R7P">
    <property type="taxonomic scope" value="Bacteria"/>
</dbReference>
<dbReference type="AlphaFoldDB" id="A0A023CU86"/>